<dbReference type="GO" id="GO:0004557">
    <property type="term" value="F:alpha-galactosidase activity"/>
    <property type="evidence" value="ECO:0007669"/>
    <property type="project" value="UniProtKB-UniRule"/>
</dbReference>
<evidence type="ECO:0000256" key="5">
    <source>
        <dbReference type="PIRNR" id="PIRNR005536"/>
    </source>
</evidence>
<dbReference type="AlphaFoldDB" id="S0NIW2"/>
<dbReference type="PIRSF" id="PIRSF005536">
    <property type="entry name" value="Agal"/>
    <property type="match status" value="1"/>
</dbReference>
<dbReference type="Pfam" id="PF16875">
    <property type="entry name" value="Glyco_hydro_36N"/>
    <property type="match status" value="1"/>
</dbReference>
<feature type="domain" description="Glycosyl hydrolase family 36 C-terminal" evidence="7">
    <location>
        <begin position="648"/>
        <end position="720"/>
    </location>
</feature>
<feature type="domain" description="Glycosyl hydrolase family 36 N-terminal" evidence="8">
    <location>
        <begin position="30"/>
        <end position="283"/>
    </location>
</feature>
<evidence type="ECO:0000259" key="8">
    <source>
        <dbReference type="Pfam" id="PF16875"/>
    </source>
</evidence>
<dbReference type="InterPro" id="IPR017853">
    <property type="entry name" value="GH"/>
</dbReference>
<dbReference type="InterPro" id="IPR013785">
    <property type="entry name" value="Aldolase_TIM"/>
</dbReference>
<evidence type="ECO:0000256" key="3">
    <source>
        <dbReference type="ARBA" id="ARBA00022801"/>
    </source>
</evidence>
<keyword evidence="10" id="KW-1185">Reference proteome</keyword>
<dbReference type="EC" id="3.2.1.22" evidence="2 5"/>
<dbReference type="Gene3D" id="2.70.98.60">
    <property type="entry name" value="alpha-galactosidase from lactobacil brevis"/>
    <property type="match status" value="1"/>
</dbReference>
<dbReference type="Gene3D" id="3.20.20.70">
    <property type="entry name" value="Aldolase class I"/>
    <property type="match status" value="1"/>
</dbReference>
<name>S0NIW2_9ENTE</name>
<evidence type="ECO:0000256" key="4">
    <source>
        <dbReference type="ARBA" id="ARBA00023295"/>
    </source>
</evidence>
<sequence length="733" mass="84159">MPIQFDEKTHCFHLNNPQMSYVIGIEKERYVTHRYWGNTLPSYVGSNHLQFIDRGFATNPFPEERTFSLNTLPLETSTQGNGDHRIANYQIRAQAGHTITDFHYDSYRIFAGKEAIPGLPSVRATTDVTTLEILLKDSVQQLEMRLIYTLFEKYPILTRRAVYTNVGEATVVLENAGSMSLDLAESAFDLLTLDGSHTNEANLTRQTIRPGIQRLESTRGTSSPQHQPFLALVDRYTSEFQGNVFAFHLVYSGNFIAQVELEQYGTTRVQLGIHPDHFEWHLAPMEQFDTPEVVLNYSNQGLNGMSQNFHQLYQQHLVPTAWKNKERPILLNTWEANYFELSETALIKQAEKAASVGIELFVLDDGWFGERHSDDSSLGDWVVNQEKLPNGIHGLAQEVHRLGMDFGLWFEPEMISKQSQLFQDHPEWALQVPDYPLTEGRQQLVLDLSRTDVQEYLIATLTDYLKTGEIDYIKWDMNRHLTEVGSHFFAAHQQKEIGHRYVLGLYRILDVITQQFPNCLFENCSSGGGRFDPGMMYYMPQTWTSDNSDALCRSVIQYGYSYLYPPIMMGAHVSTTPNHQVGRNTPLETRGWLAMSGNFGYELDLQTLSDEELAIVQQQIVFYQAHRQLFQFGRFYRLQAPDTHFASSWLFTNEEEAIAIYFNGLSRPALPTKYLKMHYLEAAAIYEEVATKQRYSGAELNQAGVLIPRVKEDFHTHVFHWKKISDPRTSVSS</sequence>
<feature type="active site" description="Proton donor" evidence="6">
    <location>
        <position position="546"/>
    </location>
</feature>
<dbReference type="GO" id="GO:0016052">
    <property type="term" value="P:carbohydrate catabolic process"/>
    <property type="evidence" value="ECO:0007669"/>
    <property type="project" value="InterPro"/>
</dbReference>
<evidence type="ECO:0000256" key="1">
    <source>
        <dbReference type="ARBA" id="ARBA00001255"/>
    </source>
</evidence>
<organism evidence="9 10">
    <name type="scientific">Enterococcus saccharolyticus subsp. saccharolyticus ATCC 43076</name>
    <dbReference type="NCBI Taxonomy" id="1139996"/>
    <lineage>
        <taxon>Bacteria</taxon>
        <taxon>Bacillati</taxon>
        <taxon>Bacillota</taxon>
        <taxon>Bacilli</taxon>
        <taxon>Lactobacillales</taxon>
        <taxon>Enterococcaceae</taxon>
        <taxon>Enterococcus</taxon>
    </lineage>
</organism>
<dbReference type="Gene3D" id="2.60.40.1180">
    <property type="entry name" value="Golgi alpha-mannosidase II"/>
    <property type="match status" value="1"/>
</dbReference>
<evidence type="ECO:0000313" key="9">
    <source>
        <dbReference type="EMBL" id="EOT26361.1"/>
    </source>
</evidence>
<evidence type="ECO:0000313" key="10">
    <source>
        <dbReference type="Proteomes" id="UP000014136"/>
    </source>
</evidence>
<dbReference type="InterPro" id="IPR038417">
    <property type="entry name" value="Alpga-gal_N_sf"/>
</dbReference>
<dbReference type="Pfam" id="PF16874">
    <property type="entry name" value="Glyco_hydro_36C"/>
    <property type="match status" value="1"/>
</dbReference>
<dbReference type="RefSeq" id="WP_016175897.1">
    <property type="nucleotide sequence ID" value="NZ_KE136390.1"/>
</dbReference>
<keyword evidence="4 5" id="KW-0326">Glycosidase</keyword>
<dbReference type="InterPro" id="IPR031705">
    <property type="entry name" value="Glyco_hydro_36_C"/>
</dbReference>
<feature type="active site" description="Nucleophile" evidence="6">
    <location>
        <position position="476"/>
    </location>
</feature>
<comment type="catalytic activity">
    <reaction evidence="1 5">
        <text>Hydrolysis of terminal, non-reducing alpha-D-galactose residues in alpha-D-galactosides, including galactose oligosaccharides, galactomannans and galactolipids.</text>
        <dbReference type="EC" id="3.2.1.22"/>
    </reaction>
</comment>
<dbReference type="PRINTS" id="PR00743">
    <property type="entry name" value="GLHYDRLASE36"/>
</dbReference>
<comment type="caution">
    <text evidence="9">The sequence shown here is derived from an EMBL/GenBank/DDBJ whole genome shotgun (WGS) entry which is preliminary data.</text>
</comment>
<proteinExistence type="inferred from homology"/>
<evidence type="ECO:0000256" key="2">
    <source>
        <dbReference type="ARBA" id="ARBA00012755"/>
    </source>
</evidence>
<dbReference type="FunFam" id="3.20.20.70:FF:000118">
    <property type="entry name" value="Alpha-galactosidase"/>
    <property type="match status" value="1"/>
</dbReference>
<dbReference type="Pfam" id="PF02065">
    <property type="entry name" value="Melibiase"/>
    <property type="match status" value="1"/>
</dbReference>
<accession>S0NIW2</accession>
<gene>
    <name evidence="9" type="ORF">OMQ_02136</name>
</gene>
<reference evidence="9 10" key="1">
    <citation type="submission" date="2013-03" db="EMBL/GenBank/DDBJ databases">
        <title>The Genome Sequence of Enterococcus saccharolyticus ATCC_43076 (Illumina only assembly).</title>
        <authorList>
            <consortium name="The Broad Institute Genomics Platform"/>
            <consortium name="The Broad Institute Genome Sequencing Center for Infectious Disease"/>
            <person name="Earl A."/>
            <person name="Russ C."/>
            <person name="Gilmore M."/>
            <person name="Surin D."/>
            <person name="Walker B."/>
            <person name="Young S."/>
            <person name="Zeng Q."/>
            <person name="Gargeya S."/>
            <person name="Fitzgerald M."/>
            <person name="Haas B."/>
            <person name="Abouelleil A."/>
            <person name="Allen A.W."/>
            <person name="Alvarado L."/>
            <person name="Arachchi H.M."/>
            <person name="Berlin A.M."/>
            <person name="Chapman S.B."/>
            <person name="Gainer-Dewar J."/>
            <person name="Goldberg J."/>
            <person name="Griggs A."/>
            <person name="Gujja S."/>
            <person name="Hansen M."/>
            <person name="Howarth C."/>
            <person name="Imamovic A."/>
            <person name="Ireland A."/>
            <person name="Larimer J."/>
            <person name="McCowan C."/>
            <person name="Murphy C."/>
            <person name="Pearson M."/>
            <person name="Poon T.W."/>
            <person name="Priest M."/>
            <person name="Roberts A."/>
            <person name="Saif S."/>
            <person name="Shea T."/>
            <person name="Sisk P."/>
            <person name="Sykes S."/>
            <person name="Wortman J."/>
            <person name="Nusbaum C."/>
            <person name="Birren B."/>
        </authorList>
    </citation>
    <scope>NUCLEOTIDE SEQUENCE [LARGE SCALE GENOMIC DNA]</scope>
    <source>
        <strain evidence="9 10">ATCC 43076</strain>
    </source>
</reference>
<dbReference type="SUPFAM" id="SSF51445">
    <property type="entry name" value="(Trans)glycosidases"/>
    <property type="match status" value="1"/>
</dbReference>
<dbReference type="InterPro" id="IPR002252">
    <property type="entry name" value="Glyco_hydro_36"/>
</dbReference>
<dbReference type="EMBL" id="AHYT01000010">
    <property type="protein sequence ID" value="EOT26361.1"/>
    <property type="molecule type" value="Genomic_DNA"/>
</dbReference>
<dbReference type="HOGENOM" id="CLU_009640_2_1_9"/>
<dbReference type="eggNOG" id="COG3345">
    <property type="taxonomic scope" value="Bacteria"/>
</dbReference>
<evidence type="ECO:0000259" key="7">
    <source>
        <dbReference type="Pfam" id="PF16874"/>
    </source>
</evidence>
<protein>
    <recommendedName>
        <fullName evidence="2 5">Alpha-galactosidase</fullName>
        <ecNumber evidence="2 5">3.2.1.22</ecNumber>
    </recommendedName>
</protein>
<dbReference type="InterPro" id="IPR031704">
    <property type="entry name" value="Glyco_hydro_36_N"/>
</dbReference>
<dbReference type="OrthoDB" id="9758822at2"/>
<keyword evidence="3 5" id="KW-0378">Hydrolase</keyword>
<dbReference type="STRING" id="41997.RV16_GL002010"/>
<dbReference type="CDD" id="cd14791">
    <property type="entry name" value="GH36"/>
    <property type="match status" value="1"/>
</dbReference>
<dbReference type="InterPro" id="IPR050985">
    <property type="entry name" value="Alpha-glycosidase_related"/>
</dbReference>
<dbReference type="Proteomes" id="UP000014136">
    <property type="component" value="Unassembled WGS sequence"/>
</dbReference>
<comment type="similarity">
    <text evidence="5">Belongs to the glycosyl hydrolase.</text>
</comment>
<dbReference type="PANTHER" id="PTHR43053">
    <property type="entry name" value="GLYCOSIDASE FAMILY 31"/>
    <property type="match status" value="1"/>
</dbReference>
<evidence type="ECO:0000256" key="6">
    <source>
        <dbReference type="PIRSR" id="PIRSR005536-1"/>
    </source>
</evidence>
<dbReference type="InterPro" id="IPR013780">
    <property type="entry name" value="Glyco_hydro_b"/>
</dbReference>
<dbReference type="PANTHER" id="PTHR43053:SF3">
    <property type="entry name" value="ALPHA-GALACTOSIDASE C-RELATED"/>
    <property type="match status" value="1"/>
</dbReference>
<dbReference type="PATRIC" id="fig|1139996.3.peg.2101"/>